<evidence type="ECO:0000313" key="2">
    <source>
        <dbReference type="EMBL" id="KAF5312017.1"/>
    </source>
</evidence>
<feature type="region of interest" description="Disordered" evidence="1">
    <location>
        <begin position="1031"/>
        <end position="1055"/>
    </location>
</feature>
<gene>
    <name evidence="2" type="ORF">D9619_003641</name>
</gene>
<feature type="region of interest" description="Disordered" evidence="1">
    <location>
        <begin position="306"/>
        <end position="391"/>
    </location>
</feature>
<feature type="region of interest" description="Disordered" evidence="1">
    <location>
        <begin position="489"/>
        <end position="539"/>
    </location>
</feature>
<feature type="compositionally biased region" description="Low complexity" evidence="1">
    <location>
        <begin position="306"/>
        <end position="320"/>
    </location>
</feature>
<evidence type="ECO:0000313" key="3">
    <source>
        <dbReference type="Proteomes" id="UP000567179"/>
    </source>
</evidence>
<dbReference type="OrthoDB" id="3070927at2759"/>
<comment type="caution">
    <text evidence="2">The sequence shown here is derived from an EMBL/GenBank/DDBJ whole genome shotgun (WGS) entry which is preliminary data.</text>
</comment>
<feature type="region of interest" description="Disordered" evidence="1">
    <location>
        <begin position="753"/>
        <end position="773"/>
    </location>
</feature>
<feature type="compositionally biased region" description="Polar residues" evidence="1">
    <location>
        <begin position="160"/>
        <end position="176"/>
    </location>
</feature>
<evidence type="ECO:0000256" key="1">
    <source>
        <dbReference type="SAM" id="MobiDB-lite"/>
    </source>
</evidence>
<feature type="compositionally biased region" description="Polar residues" evidence="1">
    <location>
        <begin position="1242"/>
        <end position="1251"/>
    </location>
</feature>
<feature type="compositionally biased region" description="Polar residues" evidence="1">
    <location>
        <begin position="379"/>
        <end position="391"/>
    </location>
</feature>
<feature type="region of interest" description="Disordered" evidence="1">
    <location>
        <begin position="1069"/>
        <end position="1143"/>
    </location>
</feature>
<name>A0A8H5AW05_9AGAR</name>
<feature type="region of interest" description="Disordered" evidence="1">
    <location>
        <begin position="1181"/>
        <end position="1207"/>
    </location>
</feature>
<feature type="compositionally biased region" description="Pro residues" evidence="1">
    <location>
        <begin position="507"/>
        <end position="525"/>
    </location>
</feature>
<protein>
    <submittedName>
        <fullName evidence="2">Uncharacterized protein</fullName>
    </submittedName>
</protein>
<feature type="region of interest" description="Disordered" evidence="1">
    <location>
        <begin position="632"/>
        <end position="656"/>
    </location>
</feature>
<accession>A0A8H5AW05</accession>
<feature type="region of interest" description="Disordered" evidence="1">
    <location>
        <begin position="160"/>
        <end position="192"/>
    </location>
</feature>
<dbReference type="Proteomes" id="UP000567179">
    <property type="component" value="Unassembled WGS sequence"/>
</dbReference>
<reference evidence="2 3" key="1">
    <citation type="journal article" date="2020" name="ISME J.">
        <title>Uncovering the hidden diversity of litter-decomposition mechanisms in mushroom-forming fungi.</title>
        <authorList>
            <person name="Floudas D."/>
            <person name="Bentzer J."/>
            <person name="Ahren D."/>
            <person name="Johansson T."/>
            <person name="Persson P."/>
            <person name="Tunlid A."/>
        </authorList>
    </citation>
    <scope>NUCLEOTIDE SEQUENCE [LARGE SCALE GENOMIC DNA]</scope>
    <source>
        <strain evidence="2 3">CBS 101986</strain>
    </source>
</reference>
<feature type="compositionally biased region" description="Polar residues" evidence="1">
    <location>
        <begin position="183"/>
        <end position="192"/>
    </location>
</feature>
<feature type="compositionally biased region" description="Acidic residues" evidence="1">
    <location>
        <begin position="635"/>
        <end position="647"/>
    </location>
</feature>
<proteinExistence type="predicted"/>
<dbReference type="EMBL" id="JAACJJ010000056">
    <property type="protein sequence ID" value="KAF5312017.1"/>
    <property type="molecule type" value="Genomic_DNA"/>
</dbReference>
<feature type="compositionally biased region" description="Low complexity" evidence="1">
    <location>
        <begin position="1085"/>
        <end position="1100"/>
    </location>
</feature>
<sequence>MLLVQPPGEGPFPPAVTVPAIQVRGPIPAASMSEIDLGANCLYLGSGGACGKFAAQETTPKGSTLSPPPAIMSERVESSTPSLGLFSRIKRHLSMTNLRPSATTTSQEHVEAVVGGQELQSAATRAGTGARENAFTSGPVVSFASSPSFHSALPAPSTIDSTLDSCPDTTRSVSTPPSLPRDSLTSSPSLYSRESADASDLASYIGSSSSFFAATARGRDGRKSRIGSEECDDACTDGSASVAGHGSLMSESETSRADFTDVLDYDTPEASAADCYMPYVPLIMQHERLQHHLRTRVSLDEVASLARSSVSSKPSVRPRATMASLRDTYKAPKTKASGARPRKHVPPPLKASSSRLRSNSPTMGAPCNLGENTQREPHSPTSTVSSKSPITPQTHFNFTTDAHPHTIKESTEQIDEGDDEFLQGIRAGKVEESKLHIFTTSSQTAAPNVNVHPPTPPLPSLQPAFVEEYTQSKSPIGVIDAIDQKSAFFAPPPSPTRSISRRCSAKAPPPMAPPPSGPLPLPPVPSTSFESSRPTMEPSMPFYSPPNAHHEWPTTHRTPPFINGSPAPTTGMLPVFKKPSQAENVGAESQSLLDFTPANDSGVAFGDHRISWDSVNTESVPSSAFFSARSHFSDDDVDHDDDNDDDESSLRLSLTERLDSDALSDSSCTSSEGTEGYAQNAIVTANTRANATTARHLPTRLIGVGRQQLEPTSGNTIVDWTLTLGSPSPRRVSKQQSLADVPGSRYLRSGSVALSAHPASEDSECEAPTASMPSTARKLAIPAIGIDAPFPDRVNLRTRTKSESALGKRTPSGALAARAATPNRNGNDDWTLSMPLPFFAKPAKATVSVSRADAQDDGVRFTEPQKDIVVTVAGVDLYQRNHVRQECDQDEVSPAEDDTASAAPNVFTVPRVVSAGSGIESATRSKSDAKRISLLDEQVFDTVAGEESNENLAKLDILSRDLARFNDLLRHSKSLLEMRPGSSGSETQSDSHSFSSSVIGIFQGNEGLAGTSSPARKQVCRDEIQVTSYAAPPIVPSAHPSKSQLPVEKPEISSDSIDDHVAESISPMRFSSLAPPAPGSGGYRSSVISTSSTSSSATVTPMKIRSLLPSASPPVMNSTQKTSFSVRKGESRSPPSSSTPVVKHGLVVGSALKPSFRQSKSVGSSRSLRIDTDTTNLSVKPIADKDSLGGEITPKNTSYVSPPSPSVPVEDEVLSTFLLEPLATCTDSGTATSMVGDPAPTHTASTGAHSRRASCSSLTLRTCASFSGSPSSKMHAESLTMSSSALPPPCLNSSTSCLTPSEVLSSVGQASHTTEVMLKIGASKSKGTVHQDIGTNLETKLLPLRSSSLSSGISSKSSMGSTRPVAPNLEYRIRQLRLLGVDASPLLISHTDSAQIVREANTLNKTSTVPEIDADSVCSGSHHSVRSSFSNHYIDQGMSSTESESTL</sequence>
<organism evidence="2 3">
    <name type="scientific">Psilocybe cf. subviscida</name>
    <dbReference type="NCBI Taxonomy" id="2480587"/>
    <lineage>
        <taxon>Eukaryota</taxon>
        <taxon>Fungi</taxon>
        <taxon>Dikarya</taxon>
        <taxon>Basidiomycota</taxon>
        <taxon>Agaricomycotina</taxon>
        <taxon>Agaricomycetes</taxon>
        <taxon>Agaricomycetidae</taxon>
        <taxon>Agaricales</taxon>
        <taxon>Agaricineae</taxon>
        <taxon>Strophariaceae</taxon>
        <taxon>Psilocybe</taxon>
    </lineage>
</organism>
<keyword evidence="3" id="KW-1185">Reference proteome</keyword>
<feature type="region of interest" description="Disordered" evidence="1">
    <location>
        <begin position="1229"/>
        <end position="1251"/>
    </location>
</feature>
<feature type="compositionally biased region" description="Polar residues" evidence="1">
    <location>
        <begin position="351"/>
        <end position="362"/>
    </location>
</feature>
<feature type="compositionally biased region" description="Polar residues" evidence="1">
    <location>
        <begin position="1115"/>
        <end position="1125"/>
    </location>
</feature>